<gene>
    <name evidence="1" type="ORF">BKA15_005853</name>
</gene>
<sequence length="651" mass="73136">MADPIELGRPELLGPCRRDPAPAPLEAGAWLVADETDAGLRYELPYGILRSDRFLWTDLLLDGTDLAVFELSLHEDRGAVFRLMFGALAQCQARVRVPLSVTDFNRWRLDREGAWLKPICFGEAVDLPQVRWMELRMVRHNGDPVRWCMTPLRVLDAAPPKLDHPLLPRGPLLDELGQSTLHDWPTRSKDEHEVRDRLQQQRSLAESAEWPDGFSRWGGWQTADRIAEPTGFFGTHHDGRRWWLVDPAGYRFWSSGVDCVVPHVAGHVDGLTDALTGNPDSGGNFLVSNLRNTFGDRWRTEWEQITVGLLKQYGFTTIGNWSDIDLAKRAQFSYVRPLQLNCRRTPMIYRDFPDVFDPSFAEDADDYAAALSSTRDDPALIGYFLMNEPTWGFAQETPAAGMLRTSGPCASRVAFREFLTERYATDAELSEAWGHQDTLEEISTHRWTGGFTAAAEHDLEEFSTVLVAKLFGQLSAACRAVDPHHLNLGARYYTVPPAWALSGMGDFDVFSLNCYRERVPAETMQELSDQTGCPVMIGEWHFGALDAGLPASGIGHVPDQTARGQAFRAYTEHAASQPWCVGVHYFTLYDQSAIGRFDGENYNIGLIDVCHRPYDPVVDAAHEAHTRMYRVAAGEVTPYSDAPTYLPKLFI</sequence>
<protein>
    <recommendedName>
        <fullName evidence="3">Beta-galactosidase</fullName>
    </recommendedName>
</protein>
<dbReference type="Gene3D" id="3.20.20.80">
    <property type="entry name" value="Glycosidases"/>
    <property type="match status" value="1"/>
</dbReference>
<keyword evidence="2" id="KW-1185">Reference proteome</keyword>
<evidence type="ECO:0000313" key="1">
    <source>
        <dbReference type="EMBL" id="NYE74524.1"/>
    </source>
</evidence>
<dbReference type="EMBL" id="JACCBU010000001">
    <property type="protein sequence ID" value="NYE74524.1"/>
    <property type="molecule type" value="Genomic_DNA"/>
</dbReference>
<accession>A0A7Y9IE20</accession>
<dbReference type="AlphaFoldDB" id="A0A7Y9IE20"/>
<organism evidence="1 2">
    <name type="scientific">Microlunatus parietis</name>
    <dbReference type="NCBI Taxonomy" id="682979"/>
    <lineage>
        <taxon>Bacteria</taxon>
        <taxon>Bacillati</taxon>
        <taxon>Actinomycetota</taxon>
        <taxon>Actinomycetes</taxon>
        <taxon>Propionibacteriales</taxon>
        <taxon>Propionibacteriaceae</taxon>
        <taxon>Microlunatus</taxon>
    </lineage>
</organism>
<evidence type="ECO:0008006" key="3">
    <source>
        <dbReference type="Google" id="ProtNLM"/>
    </source>
</evidence>
<dbReference type="RefSeq" id="WP_179756891.1">
    <property type="nucleotide sequence ID" value="NZ_JACCBU010000001.1"/>
</dbReference>
<dbReference type="SUPFAM" id="SSF51445">
    <property type="entry name" value="(Trans)glycosidases"/>
    <property type="match status" value="1"/>
</dbReference>
<dbReference type="InterPro" id="IPR017853">
    <property type="entry name" value="GH"/>
</dbReference>
<comment type="caution">
    <text evidence="1">The sequence shown here is derived from an EMBL/GenBank/DDBJ whole genome shotgun (WGS) entry which is preliminary data.</text>
</comment>
<proteinExistence type="predicted"/>
<evidence type="ECO:0000313" key="2">
    <source>
        <dbReference type="Proteomes" id="UP000569914"/>
    </source>
</evidence>
<name>A0A7Y9IE20_9ACTN</name>
<dbReference type="Proteomes" id="UP000569914">
    <property type="component" value="Unassembled WGS sequence"/>
</dbReference>
<reference evidence="1 2" key="1">
    <citation type="submission" date="2020-07" db="EMBL/GenBank/DDBJ databases">
        <title>Sequencing the genomes of 1000 actinobacteria strains.</title>
        <authorList>
            <person name="Klenk H.-P."/>
        </authorList>
    </citation>
    <scope>NUCLEOTIDE SEQUENCE [LARGE SCALE GENOMIC DNA]</scope>
    <source>
        <strain evidence="1 2">DSM 22083</strain>
    </source>
</reference>